<evidence type="ECO:0000259" key="1">
    <source>
        <dbReference type="Pfam" id="PF00501"/>
    </source>
</evidence>
<evidence type="ECO:0000313" key="3">
    <source>
        <dbReference type="EMBL" id="KAK3102104.1"/>
    </source>
</evidence>
<reference evidence="3" key="1">
    <citation type="submission" date="2019-08" db="EMBL/GenBank/DDBJ databases">
        <title>The improved chromosome-level genome for the pearl oyster Pinctada fucata martensii using PacBio sequencing and Hi-C.</title>
        <authorList>
            <person name="Zheng Z."/>
        </authorList>
    </citation>
    <scope>NUCLEOTIDE SEQUENCE</scope>
    <source>
        <strain evidence="3">ZZ-2019</strain>
        <tissue evidence="3">Adductor muscle</tissue>
    </source>
</reference>
<dbReference type="AlphaFoldDB" id="A0AA89C5N9"/>
<sequence length="547" mass="61299">MERNAEISYLRSREPLDVPYMTIPELIRHHAEKTPESIAQVCIDWETFERKTMTFNDLYTQATRVAKGLQRFGLRKGDFVAIGTDNCPEWMLSVIGVLMCGAVSIFFTFDRIDGEDVKSVLSKVGDKCKVFIFPKGKNDCYVPIVNKLFEQHQEKEKVTCEYAKSIEVAIAMTLETDSSFFCLDTLMNLDAFDGSFTNSSPEDIACIFMTSGSTGQPKLIPHSHLSIIGAGFHFSLGFPCWEIFSGGTRVYIKHPSFIPSIQQYLKIIHKSLQLEKCTGSLLITSILQEISQDRSLEWNLENVVAGGQPIPFSLVKSASSFCQNFVVVYGASEVFMLSFLVCAKNADYPDYIVGTPLPGVEIKVVDTDGNVLKRGERGEAYSRSSIPFNGYFGDSEKTSQVLTTGGWYKTDDSAIITIDGRLIIDGRMSDSLVKSTGTGFLSVAFAEGHLKQHPLVRDAAVLSLYDYNHFPCVCCAVILKDGAAVLENQMEEYLLDSKEHITSLYKQINVPKKFIFFEKFPKTYNGKVNRKELAYQCKGKFENFKKI</sequence>
<gene>
    <name evidence="3" type="ORF">FSP39_008780</name>
</gene>
<dbReference type="SUPFAM" id="SSF56801">
    <property type="entry name" value="Acetyl-CoA synthetase-like"/>
    <property type="match status" value="1"/>
</dbReference>
<dbReference type="InterPro" id="IPR025110">
    <property type="entry name" value="AMP-bd_C"/>
</dbReference>
<dbReference type="Gene3D" id="3.30.300.30">
    <property type="match status" value="1"/>
</dbReference>
<name>A0AA89C5N9_PINIB</name>
<dbReference type="InterPro" id="IPR000873">
    <property type="entry name" value="AMP-dep_synth/lig_dom"/>
</dbReference>
<dbReference type="Gene3D" id="3.40.50.12780">
    <property type="entry name" value="N-terminal domain of ligase-like"/>
    <property type="match status" value="2"/>
</dbReference>
<dbReference type="Pfam" id="PF00501">
    <property type="entry name" value="AMP-binding"/>
    <property type="match status" value="1"/>
</dbReference>
<dbReference type="InterPro" id="IPR045851">
    <property type="entry name" value="AMP-bd_C_sf"/>
</dbReference>
<evidence type="ECO:0000313" key="4">
    <source>
        <dbReference type="Proteomes" id="UP001186944"/>
    </source>
</evidence>
<protein>
    <submittedName>
        <fullName evidence="3">Uncharacterized protein</fullName>
    </submittedName>
</protein>
<feature type="domain" description="AMP-dependent synthetase/ligase" evidence="1">
    <location>
        <begin position="28"/>
        <end position="392"/>
    </location>
</feature>
<dbReference type="EMBL" id="VSWD01000005">
    <property type="protein sequence ID" value="KAK3102104.1"/>
    <property type="molecule type" value="Genomic_DNA"/>
</dbReference>
<accession>A0AA89C5N9</accession>
<dbReference type="PROSITE" id="PS00455">
    <property type="entry name" value="AMP_BINDING"/>
    <property type="match status" value="1"/>
</dbReference>
<dbReference type="Proteomes" id="UP001186944">
    <property type="component" value="Unassembled WGS sequence"/>
</dbReference>
<comment type="caution">
    <text evidence="3">The sequence shown here is derived from an EMBL/GenBank/DDBJ whole genome shotgun (WGS) entry which is preliminary data.</text>
</comment>
<dbReference type="PANTHER" id="PTHR42814:SF3">
    <property type="entry name" value="BETA-N-ACETYLHEXOSAMINIDASE"/>
    <property type="match status" value="1"/>
</dbReference>
<dbReference type="PANTHER" id="PTHR42814">
    <property type="entry name" value="AMP-BINDING DOMAIN-CONTAINING PROTEIN"/>
    <property type="match status" value="1"/>
</dbReference>
<dbReference type="InterPro" id="IPR020845">
    <property type="entry name" value="AMP-binding_CS"/>
</dbReference>
<dbReference type="InterPro" id="IPR042099">
    <property type="entry name" value="ANL_N_sf"/>
</dbReference>
<proteinExistence type="predicted"/>
<evidence type="ECO:0000259" key="2">
    <source>
        <dbReference type="Pfam" id="PF13193"/>
    </source>
</evidence>
<dbReference type="Pfam" id="PF13193">
    <property type="entry name" value="AMP-binding_C"/>
    <property type="match status" value="1"/>
</dbReference>
<organism evidence="3 4">
    <name type="scientific">Pinctada imbricata</name>
    <name type="common">Atlantic pearl-oyster</name>
    <name type="synonym">Pinctada martensii</name>
    <dbReference type="NCBI Taxonomy" id="66713"/>
    <lineage>
        <taxon>Eukaryota</taxon>
        <taxon>Metazoa</taxon>
        <taxon>Spiralia</taxon>
        <taxon>Lophotrochozoa</taxon>
        <taxon>Mollusca</taxon>
        <taxon>Bivalvia</taxon>
        <taxon>Autobranchia</taxon>
        <taxon>Pteriomorphia</taxon>
        <taxon>Pterioida</taxon>
        <taxon>Pterioidea</taxon>
        <taxon>Pteriidae</taxon>
        <taxon>Pinctada</taxon>
    </lineage>
</organism>
<keyword evidence="4" id="KW-1185">Reference proteome</keyword>
<feature type="domain" description="AMP-binding enzyme C-terminal" evidence="2">
    <location>
        <begin position="449"/>
        <end position="527"/>
    </location>
</feature>